<dbReference type="PANTHER" id="PTHR42695:SF5">
    <property type="entry name" value="GLUTAMINE AMIDOTRANSFERASE YLR126C-RELATED"/>
    <property type="match status" value="1"/>
</dbReference>
<evidence type="ECO:0000313" key="3">
    <source>
        <dbReference type="Proteomes" id="UP001431209"/>
    </source>
</evidence>
<proteinExistence type="predicted"/>
<feature type="domain" description="Glutamine amidotransferase" evidence="1">
    <location>
        <begin position="107"/>
        <end position="253"/>
    </location>
</feature>
<dbReference type="PROSITE" id="PS51273">
    <property type="entry name" value="GATASE_TYPE_1"/>
    <property type="match status" value="1"/>
</dbReference>
<evidence type="ECO:0000313" key="2">
    <source>
        <dbReference type="EMBL" id="KAL0485546.1"/>
    </source>
</evidence>
<sequence length="304" mass="35251">MAHMMHTDMKSGHAKLCILDVGNRTDFFDGELLQNFFKQVDNESEHITVESDIYCVRYGHWPGDHRHSLWKELIDQHILPYSHMNYPPLLVEEKDFPEPKHIASTIHRCYDGLIIGGGGDSTLNDNLPYLNTLLEVIRILVNTFDFPTVGICFGSQSIIKALYGPDRVSTLQIQKSTPEYGYMTCYLNDFAKKHPIMTGIPNSFVQCFYHSDCFLIPQEMRLIHTKTWSNEAYQIPNRKCFGFQYHPCFTREEAAREFESLRESEPLSIIHHDGETDLEVSKRFAENFIRLYVLRGFVKTTQSV</sequence>
<dbReference type="InterPro" id="IPR017926">
    <property type="entry name" value="GATASE"/>
</dbReference>
<reference evidence="2 3" key="1">
    <citation type="submission" date="2024-03" db="EMBL/GenBank/DDBJ databases">
        <title>The Acrasis kona genome and developmental transcriptomes reveal deep origins of eukaryotic multicellular pathways.</title>
        <authorList>
            <person name="Sheikh S."/>
            <person name="Fu C.-J."/>
            <person name="Brown M.W."/>
            <person name="Baldauf S.L."/>
        </authorList>
    </citation>
    <scope>NUCLEOTIDE SEQUENCE [LARGE SCALE GENOMIC DNA]</scope>
    <source>
        <strain evidence="2 3">ATCC MYA-3509</strain>
    </source>
</reference>
<dbReference type="Pfam" id="PF00117">
    <property type="entry name" value="GATase"/>
    <property type="match status" value="1"/>
</dbReference>
<organism evidence="2 3">
    <name type="scientific">Acrasis kona</name>
    <dbReference type="NCBI Taxonomy" id="1008807"/>
    <lineage>
        <taxon>Eukaryota</taxon>
        <taxon>Discoba</taxon>
        <taxon>Heterolobosea</taxon>
        <taxon>Tetramitia</taxon>
        <taxon>Eutetramitia</taxon>
        <taxon>Acrasidae</taxon>
        <taxon>Acrasis</taxon>
    </lineage>
</organism>
<keyword evidence="3" id="KW-1185">Reference proteome</keyword>
<dbReference type="Proteomes" id="UP001431209">
    <property type="component" value="Unassembled WGS sequence"/>
</dbReference>
<dbReference type="InterPro" id="IPR044992">
    <property type="entry name" value="ChyE-like"/>
</dbReference>
<gene>
    <name evidence="2" type="ORF">AKO1_003092</name>
</gene>
<dbReference type="PANTHER" id="PTHR42695">
    <property type="entry name" value="GLUTAMINE AMIDOTRANSFERASE YLR126C-RELATED"/>
    <property type="match status" value="1"/>
</dbReference>
<protein>
    <submittedName>
        <fullName evidence="2">GuaAA</fullName>
    </submittedName>
</protein>
<dbReference type="Gene3D" id="3.40.50.880">
    <property type="match status" value="1"/>
</dbReference>
<name>A0AAW2Z6W3_9EUKA</name>
<dbReference type="EMBL" id="JAOPGA020001146">
    <property type="protein sequence ID" value="KAL0485546.1"/>
    <property type="molecule type" value="Genomic_DNA"/>
</dbReference>
<accession>A0AAW2Z6W3</accession>
<dbReference type="SUPFAM" id="SSF52317">
    <property type="entry name" value="Class I glutamine amidotransferase-like"/>
    <property type="match status" value="1"/>
</dbReference>
<dbReference type="AlphaFoldDB" id="A0AAW2Z6W3"/>
<dbReference type="GO" id="GO:0005829">
    <property type="term" value="C:cytosol"/>
    <property type="evidence" value="ECO:0007669"/>
    <property type="project" value="TreeGrafter"/>
</dbReference>
<dbReference type="InterPro" id="IPR029062">
    <property type="entry name" value="Class_I_gatase-like"/>
</dbReference>
<comment type="caution">
    <text evidence="2">The sequence shown here is derived from an EMBL/GenBank/DDBJ whole genome shotgun (WGS) entry which is preliminary data.</text>
</comment>
<evidence type="ECO:0000259" key="1">
    <source>
        <dbReference type="Pfam" id="PF00117"/>
    </source>
</evidence>